<dbReference type="AlphaFoldDB" id="A0A9P1E9M8"/>
<evidence type="ECO:0000256" key="2">
    <source>
        <dbReference type="ARBA" id="ARBA00007727"/>
    </source>
</evidence>
<evidence type="ECO:0000313" key="10">
    <source>
        <dbReference type="EMBL" id="CAH9089076.1"/>
    </source>
</evidence>
<name>A0A9P1E9M8_CUSEU</name>
<evidence type="ECO:0000259" key="8">
    <source>
        <dbReference type="Pfam" id="PF13839"/>
    </source>
</evidence>
<dbReference type="GO" id="GO:0005794">
    <property type="term" value="C:Golgi apparatus"/>
    <property type="evidence" value="ECO:0007669"/>
    <property type="project" value="TreeGrafter"/>
</dbReference>
<feature type="domain" description="Trichome birefringence-like C-terminal" evidence="8">
    <location>
        <begin position="99"/>
        <end position="363"/>
    </location>
</feature>
<keyword evidence="4" id="KW-0735">Signal-anchor</keyword>
<dbReference type="EMBL" id="CAMAPE010000020">
    <property type="protein sequence ID" value="CAH9089076.1"/>
    <property type="molecule type" value="Genomic_DNA"/>
</dbReference>
<keyword evidence="3" id="KW-0812">Transmembrane</keyword>
<keyword evidence="5" id="KW-1133">Transmembrane helix</keyword>
<dbReference type="GO" id="GO:0016413">
    <property type="term" value="F:O-acetyltransferase activity"/>
    <property type="evidence" value="ECO:0007669"/>
    <property type="project" value="InterPro"/>
</dbReference>
<protein>
    <recommendedName>
        <fullName evidence="12">Trichome birefringence-like N-terminal domain-containing protein</fullName>
    </recommendedName>
</protein>
<evidence type="ECO:0000256" key="3">
    <source>
        <dbReference type="ARBA" id="ARBA00022692"/>
    </source>
</evidence>
<dbReference type="Pfam" id="PF13839">
    <property type="entry name" value="PC-Esterase"/>
    <property type="match status" value="1"/>
</dbReference>
<gene>
    <name evidence="10" type="ORF">CEURO_LOCUS10709</name>
</gene>
<organism evidence="10 11">
    <name type="scientific">Cuscuta europaea</name>
    <name type="common">European dodder</name>
    <dbReference type="NCBI Taxonomy" id="41803"/>
    <lineage>
        <taxon>Eukaryota</taxon>
        <taxon>Viridiplantae</taxon>
        <taxon>Streptophyta</taxon>
        <taxon>Embryophyta</taxon>
        <taxon>Tracheophyta</taxon>
        <taxon>Spermatophyta</taxon>
        <taxon>Magnoliopsida</taxon>
        <taxon>eudicotyledons</taxon>
        <taxon>Gunneridae</taxon>
        <taxon>Pentapetalae</taxon>
        <taxon>asterids</taxon>
        <taxon>lamiids</taxon>
        <taxon>Solanales</taxon>
        <taxon>Convolvulaceae</taxon>
        <taxon>Cuscuteae</taxon>
        <taxon>Cuscuta</taxon>
        <taxon>Cuscuta subgen. Cuscuta</taxon>
    </lineage>
</organism>
<keyword evidence="7" id="KW-0732">Signal</keyword>
<evidence type="ECO:0000313" key="11">
    <source>
        <dbReference type="Proteomes" id="UP001152484"/>
    </source>
</evidence>
<dbReference type="PANTHER" id="PTHR32285">
    <property type="entry name" value="PROTEIN TRICHOME BIREFRINGENCE-LIKE 9-RELATED"/>
    <property type="match status" value="1"/>
</dbReference>
<keyword evidence="11" id="KW-1185">Reference proteome</keyword>
<evidence type="ECO:0000256" key="5">
    <source>
        <dbReference type="ARBA" id="ARBA00022989"/>
    </source>
</evidence>
<dbReference type="Proteomes" id="UP001152484">
    <property type="component" value="Unassembled WGS sequence"/>
</dbReference>
<evidence type="ECO:0000256" key="4">
    <source>
        <dbReference type="ARBA" id="ARBA00022968"/>
    </source>
</evidence>
<sequence>MSRALLFLALFLLLSPQTSRAEVGSELSSFSAVNSSTSSLAARKKCNFFIGSWVKDASYPLYDSSKCPFIEDEFNCQKYKRPDTDYLRYKWQPSSCSLKSFDGPTFLKKYRGKKIMFVGDSLSLNMWESLGCLLFSQEPHANTKLTSNNGIRNLTFSDYNVQLLLYRTPFLVDMVDTSNGPVLLLDSIRNGSVVWRRMDVLIFNSWHWWTHTDSSQPWKLLKLDGKLYKDMNRLVAFYHGMTTWARWINRRINPSKTQVFFQGMSPSHYEGKEWGKPSKSCKGETEPIFAAAAQPSDLTAEAVAVLKKVFRRLKKPVYLLDITGLSQYRKDAHPITYSDHNTVDCSHWCLPGLPDTWNLLFYNALFN</sequence>
<accession>A0A9P1E9M8</accession>
<evidence type="ECO:0000256" key="7">
    <source>
        <dbReference type="SAM" id="SignalP"/>
    </source>
</evidence>
<dbReference type="InterPro" id="IPR026057">
    <property type="entry name" value="TBL_C"/>
</dbReference>
<dbReference type="OrthoDB" id="630188at2759"/>
<evidence type="ECO:0008006" key="12">
    <source>
        <dbReference type="Google" id="ProtNLM"/>
    </source>
</evidence>
<comment type="similarity">
    <text evidence="2">Belongs to the PC-esterase family. TBL subfamily.</text>
</comment>
<feature type="domain" description="Trichome birefringence-like N-terminal" evidence="9">
    <location>
        <begin position="44"/>
        <end position="97"/>
    </location>
</feature>
<dbReference type="InterPro" id="IPR029962">
    <property type="entry name" value="TBL"/>
</dbReference>
<reference evidence="10" key="1">
    <citation type="submission" date="2022-07" db="EMBL/GenBank/DDBJ databases">
        <authorList>
            <person name="Macas J."/>
            <person name="Novak P."/>
            <person name="Neumann P."/>
        </authorList>
    </citation>
    <scope>NUCLEOTIDE SEQUENCE</scope>
</reference>
<dbReference type="Pfam" id="PF14416">
    <property type="entry name" value="PMR5N"/>
    <property type="match status" value="1"/>
</dbReference>
<evidence type="ECO:0000256" key="6">
    <source>
        <dbReference type="ARBA" id="ARBA00023136"/>
    </source>
</evidence>
<dbReference type="PANTHER" id="PTHR32285:SF71">
    <property type="entry name" value="PROTEIN TRICHOME BIREFRINGENCE-LIKE 39"/>
    <property type="match status" value="1"/>
</dbReference>
<dbReference type="InterPro" id="IPR025846">
    <property type="entry name" value="TBL_N"/>
</dbReference>
<keyword evidence="6" id="KW-0472">Membrane</keyword>
<evidence type="ECO:0000259" key="9">
    <source>
        <dbReference type="Pfam" id="PF14416"/>
    </source>
</evidence>
<feature type="signal peptide" evidence="7">
    <location>
        <begin position="1"/>
        <end position="21"/>
    </location>
</feature>
<dbReference type="GO" id="GO:0016020">
    <property type="term" value="C:membrane"/>
    <property type="evidence" value="ECO:0007669"/>
    <property type="project" value="UniProtKB-SubCell"/>
</dbReference>
<comment type="subcellular location">
    <subcellularLocation>
        <location evidence="1">Membrane</location>
        <topology evidence="1">Single-pass membrane protein</topology>
    </subcellularLocation>
</comment>
<evidence type="ECO:0000256" key="1">
    <source>
        <dbReference type="ARBA" id="ARBA00004167"/>
    </source>
</evidence>
<proteinExistence type="inferred from homology"/>
<feature type="chain" id="PRO_5040200936" description="Trichome birefringence-like N-terminal domain-containing protein" evidence="7">
    <location>
        <begin position="22"/>
        <end position="367"/>
    </location>
</feature>
<comment type="caution">
    <text evidence="10">The sequence shown here is derived from an EMBL/GenBank/DDBJ whole genome shotgun (WGS) entry which is preliminary data.</text>
</comment>